<feature type="domain" description="ABC transmembrane type-1" evidence="9">
    <location>
        <begin position="104"/>
        <end position="295"/>
    </location>
</feature>
<dbReference type="GO" id="GO:0005886">
    <property type="term" value="C:plasma membrane"/>
    <property type="evidence" value="ECO:0007669"/>
    <property type="project" value="UniProtKB-SubCell"/>
</dbReference>
<dbReference type="InterPro" id="IPR000515">
    <property type="entry name" value="MetI-like"/>
</dbReference>
<keyword evidence="3" id="KW-1003">Cell membrane</keyword>
<feature type="transmembrane region" description="Helical" evidence="7">
    <location>
        <begin position="214"/>
        <end position="236"/>
    </location>
</feature>
<evidence type="ECO:0000256" key="7">
    <source>
        <dbReference type="RuleBase" id="RU363032"/>
    </source>
</evidence>
<dbReference type="PROSITE" id="PS50928">
    <property type="entry name" value="ABC_TM1"/>
    <property type="match status" value="1"/>
</dbReference>
<dbReference type="CDD" id="cd06261">
    <property type="entry name" value="TM_PBP2"/>
    <property type="match status" value="1"/>
</dbReference>
<dbReference type="Gene3D" id="1.10.3720.10">
    <property type="entry name" value="MetI-like"/>
    <property type="match status" value="1"/>
</dbReference>
<evidence type="ECO:0000256" key="2">
    <source>
        <dbReference type="ARBA" id="ARBA00022448"/>
    </source>
</evidence>
<evidence type="ECO:0000259" key="9">
    <source>
        <dbReference type="PROSITE" id="PS50928"/>
    </source>
</evidence>
<keyword evidence="4 7" id="KW-0812">Transmembrane</keyword>
<dbReference type="AlphaFoldDB" id="A0A927RLL8"/>
<dbReference type="SUPFAM" id="SSF161098">
    <property type="entry name" value="MetI-like"/>
    <property type="match status" value="1"/>
</dbReference>
<dbReference type="PANTHER" id="PTHR43744:SF8">
    <property type="entry name" value="SN-GLYCEROL-3-PHOSPHATE TRANSPORT SYSTEM PERMEASE PROTEIN UGPE"/>
    <property type="match status" value="1"/>
</dbReference>
<feature type="transmembrane region" description="Helical" evidence="7">
    <location>
        <begin position="37"/>
        <end position="67"/>
    </location>
</feature>
<dbReference type="Proteomes" id="UP000638648">
    <property type="component" value="Unassembled WGS sequence"/>
</dbReference>
<dbReference type="GO" id="GO:0055085">
    <property type="term" value="P:transmembrane transport"/>
    <property type="evidence" value="ECO:0007669"/>
    <property type="project" value="InterPro"/>
</dbReference>
<protein>
    <submittedName>
        <fullName evidence="10">Sn-glycerol 3-phosphate transport system permease protein</fullName>
    </submittedName>
</protein>
<evidence type="ECO:0000256" key="8">
    <source>
        <dbReference type="SAM" id="MobiDB-lite"/>
    </source>
</evidence>
<gene>
    <name evidence="10" type="ORF">HEB94_006179</name>
</gene>
<reference evidence="10" key="1">
    <citation type="submission" date="2020-10" db="EMBL/GenBank/DDBJ databases">
        <title>Sequencing the genomes of 1000 actinobacteria strains.</title>
        <authorList>
            <person name="Klenk H.-P."/>
        </authorList>
    </citation>
    <scope>NUCLEOTIDE SEQUENCE</scope>
    <source>
        <strain evidence="10">DSM 45354</strain>
    </source>
</reference>
<dbReference type="InterPro" id="IPR035906">
    <property type="entry name" value="MetI-like_sf"/>
</dbReference>
<organism evidence="10 11">
    <name type="scientific">Actinopolymorpha pittospori</name>
    <dbReference type="NCBI Taxonomy" id="648752"/>
    <lineage>
        <taxon>Bacteria</taxon>
        <taxon>Bacillati</taxon>
        <taxon>Actinomycetota</taxon>
        <taxon>Actinomycetes</taxon>
        <taxon>Propionibacteriales</taxon>
        <taxon>Actinopolymorphaceae</taxon>
        <taxon>Actinopolymorpha</taxon>
    </lineage>
</organism>
<evidence type="ECO:0000256" key="4">
    <source>
        <dbReference type="ARBA" id="ARBA00022692"/>
    </source>
</evidence>
<comment type="similarity">
    <text evidence="7">Belongs to the binding-protein-dependent transport system permease family.</text>
</comment>
<feature type="region of interest" description="Disordered" evidence="8">
    <location>
        <begin position="1"/>
        <end position="27"/>
    </location>
</feature>
<comment type="subcellular location">
    <subcellularLocation>
        <location evidence="1 7">Cell membrane</location>
        <topology evidence="1 7">Multi-pass membrane protein</topology>
    </subcellularLocation>
</comment>
<feature type="transmembrane region" description="Helical" evidence="7">
    <location>
        <begin position="275"/>
        <end position="294"/>
    </location>
</feature>
<proteinExistence type="inferred from homology"/>
<name>A0A927RLL8_9ACTN</name>
<evidence type="ECO:0000256" key="6">
    <source>
        <dbReference type="ARBA" id="ARBA00023136"/>
    </source>
</evidence>
<comment type="caution">
    <text evidence="10">The sequence shown here is derived from an EMBL/GenBank/DDBJ whole genome shotgun (WGS) entry which is preliminary data.</text>
</comment>
<keyword evidence="11" id="KW-1185">Reference proteome</keyword>
<keyword evidence="2 7" id="KW-0813">Transport</keyword>
<evidence type="ECO:0000256" key="5">
    <source>
        <dbReference type="ARBA" id="ARBA00022989"/>
    </source>
</evidence>
<dbReference type="Pfam" id="PF00528">
    <property type="entry name" value="BPD_transp_1"/>
    <property type="match status" value="1"/>
</dbReference>
<feature type="transmembrane region" description="Helical" evidence="7">
    <location>
        <begin position="140"/>
        <end position="163"/>
    </location>
</feature>
<keyword evidence="6 7" id="KW-0472">Membrane</keyword>
<evidence type="ECO:0000256" key="3">
    <source>
        <dbReference type="ARBA" id="ARBA00022475"/>
    </source>
</evidence>
<keyword evidence="5 7" id="KW-1133">Transmembrane helix</keyword>
<accession>A0A927RLL8</accession>
<feature type="transmembrane region" description="Helical" evidence="7">
    <location>
        <begin position="175"/>
        <end position="193"/>
    </location>
</feature>
<feature type="transmembrane region" description="Helical" evidence="7">
    <location>
        <begin position="108"/>
        <end position="133"/>
    </location>
</feature>
<dbReference type="PANTHER" id="PTHR43744">
    <property type="entry name" value="ABC TRANSPORTER PERMEASE PROTEIN MG189-RELATED-RELATED"/>
    <property type="match status" value="1"/>
</dbReference>
<evidence type="ECO:0000313" key="11">
    <source>
        <dbReference type="Proteomes" id="UP000638648"/>
    </source>
</evidence>
<sequence>MTDLVETTGPALRTTPANSAAGTTAGRRKARLDQPGVVATIATYLGLAIAAVVLLFPVLLTVVGGFLPEGQLVRQPPGLFNGSYSFDNYVAAWHEAVVPLVPAFANSLFVGVLIMVAHLVTSCLAAYALVFISTPLRRPIFWLFMATIMVPYEAIVVPNALFIRSLGLENSHWSLVLPFLANGFGVFLMRQAFLQFPKELHQAAQIDGCGPVRFLFTIVLPATRPSLTALAVWSFLQGWNMYFWPLIISSSNNSMNTLQTAVFALKANGNGTQHALVLAGVTITLIPTLLLVIFGQRWLVRGFMAGAVK</sequence>
<evidence type="ECO:0000313" key="10">
    <source>
        <dbReference type="EMBL" id="MBE1609331.1"/>
    </source>
</evidence>
<dbReference type="RefSeq" id="WP_202896629.1">
    <property type="nucleotide sequence ID" value="NZ_BAABJL010000142.1"/>
</dbReference>
<dbReference type="EMBL" id="JADBEM010000001">
    <property type="protein sequence ID" value="MBE1609331.1"/>
    <property type="molecule type" value="Genomic_DNA"/>
</dbReference>
<evidence type="ECO:0000256" key="1">
    <source>
        <dbReference type="ARBA" id="ARBA00004651"/>
    </source>
</evidence>